<dbReference type="Proteomes" id="UP001236507">
    <property type="component" value="Unassembled WGS sequence"/>
</dbReference>
<name>A0ABT6Y5E4_9BACT</name>
<organism evidence="2 3">
    <name type="scientific">Flectobacillus roseus</name>
    <dbReference type="NCBI Taxonomy" id="502259"/>
    <lineage>
        <taxon>Bacteria</taxon>
        <taxon>Pseudomonadati</taxon>
        <taxon>Bacteroidota</taxon>
        <taxon>Cytophagia</taxon>
        <taxon>Cytophagales</taxon>
        <taxon>Flectobacillaceae</taxon>
        <taxon>Flectobacillus</taxon>
    </lineage>
</organism>
<dbReference type="SUPFAM" id="SSF54593">
    <property type="entry name" value="Glyoxalase/Bleomycin resistance protein/Dihydroxybiphenyl dioxygenase"/>
    <property type="match status" value="2"/>
</dbReference>
<sequence>MNNFLTLLKKAVANAVVSNSLMALVALVLLSNRVFAQSENVKLDYFSLALANQDEKPKAMFFFQEVLGANLMTNNDQNIYEFELPNSPVIRVFKKEKPEPNATCNYNKSVENWGTCINSYGLAWIVVATSDLKRTAKELKAAGYPTKFSKSMLPDEPTTEVLITSPFNNQLFLFVQREDVSASACKIENIHLVVENLKKSIGFYSDTMGASDIEYVSDVCAKVQIGGQNFILAEPEGLLLEPSQFEGNTSNEASVIKEHFGFLFNDFEQGIYAINGKGYYFKNMPQPQYRDNKHSHFSNGQILSPDGLVIDLGDMAVSRYSRQ</sequence>
<dbReference type="Pfam" id="PF00903">
    <property type="entry name" value="Glyoxalase"/>
    <property type="match status" value="1"/>
</dbReference>
<dbReference type="EMBL" id="JASHIF010000004">
    <property type="protein sequence ID" value="MDI9858736.1"/>
    <property type="molecule type" value="Genomic_DNA"/>
</dbReference>
<feature type="domain" description="Glyoxalase/fosfomycin resistance/dioxygenase" evidence="1">
    <location>
        <begin position="57"/>
        <end position="147"/>
    </location>
</feature>
<protein>
    <recommendedName>
        <fullName evidence="1">Glyoxalase/fosfomycin resistance/dioxygenase domain-containing protein</fullName>
    </recommendedName>
</protein>
<proteinExistence type="predicted"/>
<dbReference type="InterPro" id="IPR029068">
    <property type="entry name" value="Glyas_Bleomycin-R_OHBP_Dase"/>
</dbReference>
<accession>A0ABT6Y5E4</accession>
<reference evidence="2 3" key="1">
    <citation type="submission" date="2023-05" db="EMBL/GenBank/DDBJ databases">
        <title>Novel species of genus Flectobacillus isolated from stream in China.</title>
        <authorList>
            <person name="Lu H."/>
        </authorList>
    </citation>
    <scope>NUCLEOTIDE SEQUENCE [LARGE SCALE GENOMIC DNA]</scope>
    <source>
        <strain evidence="2 3">KCTC 42575</strain>
    </source>
</reference>
<dbReference type="RefSeq" id="WP_283343871.1">
    <property type="nucleotide sequence ID" value="NZ_JASHIF010000004.1"/>
</dbReference>
<evidence type="ECO:0000313" key="3">
    <source>
        <dbReference type="Proteomes" id="UP001236507"/>
    </source>
</evidence>
<dbReference type="InterPro" id="IPR004360">
    <property type="entry name" value="Glyas_Fos-R_dOase_dom"/>
</dbReference>
<evidence type="ECO:0000259" key="1">
    <source>
        <dbReference type="Pfam" id="PF00903"/>
    </source>
</evidence>
<evidence type="ECO:0000313" key="2">
    <source>
        <dbReference type="EMBL" id="MDI9858736.1"/>
    </source>
</evidence>
<gene>
    <name evidence="2" type="ORF">QM524_05920</name>
</gene>
<dbReference type="Gene3D" id="3.10.180.10">
    <property type="entry name" value="2,3-Dihydroxybiphenyl 1,2-Dioxygenase, domain 1"/>
    <property type="match status" value="1"/>
</dbReference>
<keyword evidence="3" id="KW-1185">Reference proteome</keyword>
<comment type="caution">
    <text evidence="2">The sequence shown here is derived from an EMBL/GenBank/DDBJ whole genome shotgun (WGS) entry which is preliminary data.</text>
</comment>